<keyword evidence="3" id="KW-1185">Reference proteome</keyword>
<protein>
    <submittedName>
        <fullName evidence="2">DUF4129 domain-containing protein</fullName>
    </submittedName>
</protein>
<keyword evidence="1" id="KW-0812">Transmembrane</keyword>
<gene>
    <name evidence="2" type="ORF">GI584_02740</name>
</gene>
<keyword evidence="1" id="KW-1133">Transmembrane helix</keyword>
<evidence type="ECO:0000313" key="2">
    <source>
        <dbReference type="EMBL" id="QGH33032.1"/>
    </source>
</evidence>
<feature type="transmembrane region" description="Helical" evidence="1">
    <location>
        <begin position="62"/>
        <end position="87"/>
    </location>
</feature>
<reference evidence="2 3" key="1">
    <citation type="submission" date="2019-11" db="EMBL/GenBank/DDBJ databases">
        <title>Gracilibacillus salitolerans sp. nov., a moderate halophile isolated from a saline soil in northwest China.</title>
        <authorList>
            <person name="Gan L."/>
        </authorList>
    </citation>
    <scope>NUCLEOTIDE SEQUENCE [LARGE SCALE GENOMIC DNA]</scope>
    <source>
        <strain evidence="2 3">SCU50</strain>
    </source>
</reference>
<dbReference type="KEGG" id="grc:GI584_02740"/>
<dbReference type="EMBL" id="CP045915">
    <property type="protein sequence ID" value="QGH33032.1"/>
    <property type="molecule type" value="Genomic_DNA"/>
</dbReference>
<dbReference type="RefSeq" id="WP_153790169.1">
    <property type="nucleotide sequence ID" value="NZ_CP045915.1"/>
</dbReference>
<keyword evidence="1" id="KW-0472">Membrane</keyword>
<proteinExistence type="predicted"/>
<accession>A0A5Q2TFW2</accession>
<evidence type="ECO:0000313" key="3">
    <source>
        <dbReference type="Proteomes" id="UP000339690"/>
    </source>
</evidence>
<dbReference type="AlphaFoldDB" id="A0A5Q2TFW2"/>
<evidence type="ECO:0000256" key="1">
    <source>
        <dbReference type="SAM" id="Phobius"/>
    </source>
</evidence>
<dbReference type="Proteomes" id="UP000339690">
    <property type="component" value="Chromosome"/>
</dbReference>
<name>A0A5Q2TFW2_9BACI</name>
<sequence length="219" mass="26052">MSSFRTEQEQLNDILSKQEYQVYYQDNRSFLERIWDRITEWIGDILTKLFDSFDSTSTAGNLIIVLITLLVSAVVIFGIIALVMFTVRKRRLSKQRPFEMSDELEWNYHNHLQAATDYEAQANYRLATRHQFLAMLLIFDTYHLLLAKQWKTNWDYYDELKQSNKPLAVDFYNLALFFEKVTYGEQSITADDYQTYKTQTSRWIDSILNQSDTKEIGER</sequence>
<organism evidence="2 3">
    <name type="scientific">Gracilibacillus salitolerans</name>
    <dbReference type="NCBI Taxonomy" id="2663022"/>
    <lineage>
        <taxon>Bacteria</taxon>
        <taxon>Bacillati</taxon>
        <taxon>Bacillota</taxon>
        <taxon>Bacilli</taxon>
        <taxon>Bacillales</taxon>
        <taxon>Bacillaceae</taxon>
        <taxon>Gracilibacillus</taxon>
    </lineage>
</organism>